<dbReference type="PROSITE" id="PS50262">
    <property type="entry name" value="G_PROTEIN_RECEP_F1_2"/>
    <property type="match status" value="1"/>
</dbReference>
<keyword evidence="16" id="KW-1185">Reference proteome</keyword>
<dbReference type="PRINTS" id="PR00237">
    <property type="entry name" value="GPCRRHODOPSN"/>
</dbReference>
<evidence type="ECO:0000313" key="16">
    <source>
        <dbReference type="Proteomes" id="UP000694567"/>
    </source>
</evidence>
<dbReference type="InterPro" id="IPR017452">
    <property type="entry name" value="GPCR_Rhodpsn_7TM"/>
</dbReference>
<comment type="function">
    <text evidence="1">Odorant receptor.</text>
</comment>
<keyword evidence="6 13" id="KW-0552">Olfaction</keyword>
<comment type="similarity">
    <text evidence="12">Belongs to the G-protein coupled receptor 1 family.</text>
</comment>
<evidence type="ECO:0000256" key="11">
    <source>
        <dbReference type="ARBA" id="ARBA00023224"/>
    </source>
</evidence>
<feature type="transmembrane region" description="Helical" evidence="13">
    <location>
        <begin position="24"/>
        <end position="46"/>
    </location>
</feature>
<evidence type="ECO:0000256" key="5">
    <source>
        <dbReference type="ARBA" id="ARBA00022692"/>
    </source>
</evidence>
<accession>A0A8C0FHB4</accession>
<evidence type="ECO:0000256" key="6">
    <source>
        <dbReference type="ARBA" id="ARBA00022725"/>
    </source>
</evidence>
<dbReference type="CDD" id="cd15227">
    <property type="entry name" value="7tmA_OR14-like"/>
    <property type="match status" value="1"/>
</dbReference>
<dbReference type="InterPro" id="IPR050516">
    <property type="entry name" value="Olfactory_GPCR"/>
</dbReference>
<protein>
    <recommendedName>
        <fullName evidence="13">Olfactory receptor</fullName>
    </recommendedName>
</protein>
<evidence type="ECO:0000256" key="1">
    <source>
        <dbReference type="ARBA" id="ARBA00002936"/>
    </source>
</evidence>
<keyword evidence="9 13" id="KW-0472">Membrane</keyword>
<keyword evidence="10 12" id="KW-0675">Receptor</keyword>
<dbReference type="Pfam" id="PF13853">
    <property type="entry name" value="7tm_4"/>
    <property type="match status" value="1"/>
</dbReference>
<dbReference type="PROSITE" id="PS00237">
    <property type="entry name" value="G_PROTEIN_RECEP_F1_1"/>
    <property type="match status" value="1"/>
</dbReference>
<evidence type="ECO:0000256" key="2">
    <source>
        <dbReference type="ARBA" id="ARBA00004651"/>
    </source>
</evidence>
<feature type="transmembrane region" description="Helical" evidence="13">
    <location>
        <begin position="239"/>
        <end position="259"/>
    </location>
</feature>
<evidence type="ECO:0000256" key="3">
    <source>
        <dbReference type="ARBA" id="ARBA00022475"/>
    </source>
</evidence>
<dbReference type="AlphaFoldDB" id="A0A8C0FHB4"/>
<keyword evidence="5 12" id="KW-0812">Transmembrane</keyword>
<dbReference type="GO" id="GO:0004984">
    <property type="term" value="F:olfactory receptor activity"/>
    <property type="evidence" value="ECO:0007669"/>
    <property type="project" value="InterPro"/>
</dbReference>
<dbReference type="GO" id="GO:0004930">
    <property type="term" value="F:G protein-coupled receptor activity"/>
    <property type="evidence" value="ECO:0007669"/>
    <property type="project" value="UniProtKB-KW"/>
</dbReference>
<sequence length="325" mass="36240">MSNGSSITEFLLLTFAHTRELQLLHFWLFLGIYLAALLGNSLIITAIACDHHLHTPMYFFLLNLSLLDLGSISTTLPKAMANSLWDTRHISYLGCVTQVFFFLFLMVGEYFLLTIMSYDRYVAICKPLHYGTLLGSRACVHMAAAAWGTGFLTAVLHTANTFSLPLCQGNTVDQSFCEVPQILKLSCSESDYLREIGLIIASICFDLACFVFIVVSYVQIFRVVLRIPSEQGRHKAFSTCLPHLAVVSLFISTVMFAYLKPPSISSPTLDLVVSFLYSVVSPTLNPLIYSLRNREIRDALRKLIGHVSAARDCQTFSANDSQCMS</sequence>
<evidence type="ECO:0000313" key="15">
    <source>
        <dbReference type="Ensembl" id="ENSBOBP00000019664.1"/>
    </source>
</evidence>
<evidence type="ECO:0000256" key="8">
    <source>
        <dbReference type="ARBA" id="ARBA00023040"/>
    </source>
</evidence>
<dbReference type="PRINTS" id="PR00245">
    <property type="entry name" value="OLFACTORYR"/>
</dbReference>
<reference evidence="15" key="2">
    <citation type="submission" date="2025-09" db="UniProtKB">
        <authorList>
            <consortium name="Ensembl"/>
        </authorList>
    </citation>
    <scope>IDENTIFICATION</scope>
</reference>
<proteinExistence type="inferred from homology"/>
<keyword evidence="4 13" id="KW-0716">Sensory transduction</keyword>
<feature type="transmembrane region" description="Helical" evidence="13">
    <location>
        <begin position="271"/>
        <end position="291"/>
    </location>
</feature>
<keyword evidence="8 12" id="KW-0297">G-protein coupled receptor</keyword>
<dbReference type="PANTHER" id="PTHR26452">
    <property type="entry name" value="OLFACTORY RECEPTOR"/>
    <property type="match status" value="1"/>
</dbReference>
<dbReference type="InterPro" id="IPR000276">
    <property type="entry name" value="GPCR_Rhodpsn"/>
</dbReference>
<evidence type="ECO:0000256" key="10">
    <source>
        <dbReference type="ARBA" id="ARBA00023170"/>
    </source>
</evidence>
<comment type="subcellular location">
    <subcellularLocation>
        <location evidence="2 13">Cell membrane</location>
        <topology evidence="2 13">Multi-pass membrane protein</topology>
    </subcellularLocation>
</comment>
<keyword evidence="11 12" id="KW-0807">Transducer</keyword>
<feature type="transmembrane region" description="Helical" evidence="13">
    <location>
        <begin position="196"/>
        <end position="218"/>
    </location>
</feature>
<evidence type="ECO:0000259" key="14">
    <source>
        <dbReference type="PROSITE" id="PS50262"/>
    </source>
</evidence>
<reference evidence="15" key="1">
    <citation type="submission" date="2025-08" db="UniProtKB">
        <authorList>
            <consortium name="Ensembl"/>
        </authorList>
    </citation>
    <scope>IDENTIFICATION</scope>
</reference>
<feature type="transmembrane region" description="Helical" evidence="13">
    <location>
        <begin position="89"/>
        <end position="113"/>
    </location>
</feature>
<evidence type="ECO:0000256" key="4">
    <source>
        <dbReference type="ARBA" id="ARBA00022606"/>
    </source>
</evidence>
<dbReference type="InterPro" id="IPR000725">
    <property type="entry name" value="Olfact_rcpt"/>
</dbReference>
<dbReference type="SUPFAM" id="SSF81321">
    <property type="entry name" value="Family A G protein-coupled receptor-like"/>
    <property type="match status" value="1"/>
</dbReference>
<keyword evidence="7 13" id="KW-1133">Transmembrane helix</keyword>
<dbReference type="Ensembl" id="ENSBOBT00000020111.1">
    <property type="protein sequence ID" value="ENSBOBP00000019664.1"/>
    <property type="gene ID" value="ENSBOBG00000012068.1"/>
</dbReference>
<name>A0A8C0FHB4_BUBBB</name>
<evidence type="ECO:0000256" key="12">
    <source>
        <dbReference type="RuleBase" id="RU000688"/>
    </source>
</evidence>
<organism evidence="15 16">
    <name type="scientific">Bubo bubo</name>
    <name type="common">Eurasian eagle-owl</name>
    <name type="synonym">Strix bubo</name>
    <dbReference type="NCBI Taxonomy" id="30461"/>
    <lineage>
        <taxon>Eukaryota</taxon>
        <taxon>Metazoa</taxon>
        <taxon>Chordata</taxon>
        <taxon>Craniata</taxon>
        <taxon>Vertebrata</taxon>
        <taxon>Euteleostomi</taxon>
        <taxon>Archelosauria</taxon>
        <taxon>Archosauria</taxon>
        <taxon>Dinosauria</taxon>
        <taxon>Saurischia</taxon>
        <taxon>Theropoda</taxon>
        <taxon>Coelurosauria</taxon>
        <taxon>Aves</taxon>
        <taxon>Neognathae</taxon>
        <taxon>Neoaves</taxon>
        <taxon>Telluraves</taxon>
        <taxon>Strigiformes</taxon>
        <taxon>Strigidae</taxon>
        <taxon>Bubo</taxon>
    </lineage>
</organism>
<evidence type="ECO:0000256" key="13">
    <source>
        <dbReference type="RuleBase" id="RU363047"/>
    </source>
</evidence>
<dbReference type="FunFam" id="1.20.1070.10:FF:000037">
    <property type="entry name" value="Olfactory receptor"/>
    <property type="match status" value="1"/>
</dbReference>
<dbReference type="Proteomes" id="UP000694567">
    <property type="component" value="Unplaced"/>
</dbReference>
<evidence type="ECO:0000256" key="7">
    <source>
        <dbReference type="ARBA" id="ARBA00022989"/>
    </source>
</evidence>
<evidence type="ECO:0000256" key="9">
    <source>
        <dbReference type="ARBA" id="ARBA00023136"/>
    </source>
</evidence>
<dbReference type="GO" id="GO:0005886">
    <property type="term" value="C:plasma membrane"/>
    <property type="evidence" value="ECO:0007669"/>
    <property type="project" value="UniProtKB-SubCell"/>
</dbReference>
<keyword evidence="3 13" id="KW-1003">Cell membrane</keyword>
<dbReference type="Gene3D" id="1.20.1070.10">
    <property type="entry name" value="Rhodopsin 7-helix transmembrane proteins"/>
    <property type="match status" value="1"/>
</dbReference>
<feature type="domain" description="G-protein coupled receptors family 1 profile" evidence="14">
    <location>
        <begin position="39"/>
        <end position="289"/>
    </location>
</feature>
<feature type="transmembrane region" description="Helical" evidence="13">
    <location>
        <begin position="134"/>
        <end position="156"/>
    </location>
</feature>